<dbReference type="InterPro" id="IPR015097">
    <property type="entry name" value="Surfac_D-trimer"/>
</dbReference>
<dbReference type="GO" id="GO:0030246">
    <property type="term" value="F:carbohydrate binding"/>
    <property type="evidence" value="ECO:0007669"/>
    <property type="project" value="UniProtKB-KW"/>
</dbReference>
<dbReference type="PANTHER" id="PTHR24024">
    <property type="entry name" value="PULMONARY SURFACTANT-ASSOCIATED PROTEIN A"/>
    <property type="match status" value="1"/>
</dbReference>
<keyword evidence="1 9" id="KW-0732">Signal</keyword>
<keyword evidence="3" id="KW-0677">Repeat</keyword>
<feature type="signal peptide" evidence="9">
    <location>
        <begin position="1"/>
        <end position="17"/>
    </location>
</feature>
<feature type="compositionally biased region" description="Basic and acidic residues" evidence="8">
    <location>
        <begin position="47"/>
        <end position="70"/>
    </location>
</feature>
<accession>A0A4X2LD35</accession>
<reference evidence="11" key="2">
    <citation type="submission" date="2025-08" db="UniProtKB">
        <authorList>
            <consortium name="Ensembl"/>
        </authorList>
    </citation>
    <scope>IDENTIFICATION</scope>
</reference>
<dbReference type="InterPro" id="IPR051077">
    <property type="entry name" value="Ca-dependent_lectin"/>
</dbReference>
<dbReference type="SUPFAM" id="SSF56436">
    <property type="entry name" value="C-type lectin-like"/>
    <property type="match status" value="1"/>
</dbReference>
<reference evidence="11" key="3">
    <citation type="submission" date="2025-09" db="UniProtKB">
        <authorList>
            <consortium name="Ensembl"/>
        </authorList>
    </citation>
    <scope>IDENTIFICATION</scope>
</reference>
<dbReference type="PROSITE" id="PS00615">
    <property type="entry name" value="C_TYPE_LECTIN_1"/>
    <property type="match status" value="1"/>
</dbReference>
<evidence type="ECO:0000256" key="9">
    <source>
        <dbReference type="SAM" id="SignalP"/>
    </source>
</evidence>
<dbReference type="OMA" id="CRPPEGG"/>
<dbReference type="GeneTree" id="ENSGT00940000155748"/>
<dbReference type="PROSITE" id="PS50041">
    <property type="entry name" value="C_TYPE_LECTIN_2"/>
    <property type="match status" value="1"/>
</dbReference>
<dbReference type="Pfam" id="PF09006">
    <property type="entry name" value="Surfac_D-trimer"/>
    <property type="match status" value="1"/>
</dbReference>
<evidence type="ECO:0000256" key="3">
    <source>
        <dbReference type="ARBA" id="ARBA00022737"/>
    </source>
</evidence>
<evidence type="ECO:0000259" key="10">
    <source>
        <dbReference type="PROSITE" id="PS50041"/>
    </source>
</evidence>
<evidence type="ECO:0000256" key="5">
    <source>
        <dbReference type="ARBA" id="ARBA00023119"/>
    </source>
</evidence>
<dbReference type="Proteomes" id="UP000314987">
    <property type="component" value="Unassembled WGS sequence"/>
</dbReference>
<keyword evidence="2" id="KW-0430">Lectin</keyword>
<dbReference type="AlphaFoldDB" id="A0A4X2LD35"/>
<feature type="domain" description="C-type lectin" evidence="10">
    <location>
        <begin position="126"/>
        <end position="240"/>
    </location>
</feature>
<sequence>MLLLYLSALVFFKPILAAQDEEQTASCNKEVSNACALITCGPVENGLPRRDGRDGKDGPKGEKGDPDREASTYYEIGPPGLTGETGPIGPKGDQGSPGDPGPKGDTGEKGECQDERIELFPSGQALGNKIYKTRGFEGNFDKAKKSCKAAGDIVASPRNEAENKAVQKIVSEYNKAAFLGMTDIQTEGEFIYPTGDPLGYFNWDPGEHNNEGGGEICIEIFSDGRWNDKPCEEPHLIICEF</sequence>
<dbReference type="Pfam" id="PF00059">
    <property type="entry name" value="Lectin_C"/>
    <property type="match status" value="1"/>
</dbReference>
<dbReference type="SMART" id="SM00034">
    <property type="entry name" value="CLECT"/>
    <property type="match status" value="1"/>
</dbReference>
<keyword evidence="4" id="KW-0106">Calcium</keyword>
<evidence type="ECO:0000256" key="4">
    <source>
        <dbReference type="ARBA" id="ARBA00022837"/>
    </source>
</evidence>
<name>A0A4X2LD35_VOMUR</name>
<dbReference type="FunFam" id="3.10.100.10:FF:000045">
    <property type="entry name" value="Pulmonary surfactant-associated protein D"/>
    <property type="match status" value="1"/>
</dbReference>
<organism evidence="11 12">
    <name type="scientific">Vombatus ursinus</name>
    <name type="common">Common wombat</name>
    <dbReference type="NCBI Taxonomy" id="29139"/>
    <lineage>
        <taxon>Eukaryota</taxon>
        <taxon>Metazoa</taxon>
        <taxon>Chordata</taxon>
        <taxon>Craniata</taxon>
        <taxon>Vertebrata</taxon>
        <taxon>Euteleostomi</taxon>
        <taxon>Mammalia</taxon>
        <taxon>Metatheria</taxon>
        <taxon>Diprotodontia</taxon>
        <taxon>Vombatidae</taxon>
        <taxon>Vombatus</taxon>
    </lineage>
</organism>
<dbReference type="STRING" id="29139.ENSVURP00010018932"/>
<evidence type="ECO:0000256" key="6">
    <source>
        <dbReference type="ARBA" id="ARBA00023157"/>
    </source>
</evidence>
<keyword evidence="5" id="KW-0176">Collagen</keyword>
<dbReference type="GO" id="GO:0005771">
    <property type="term" value="C:multivesicular body"/>
    <property type="evidence" value="ECO:0007669"/>
    <property type="project" value="TreeGrafter"/>
</dbReference>
<dbReference type="PANTHER" id="PTHR24024:SF15">
    <property type="entry name" value="PULMONARY SURFACTANT-ASSOCIATED PROTEIN D"/>
    <property type="match status" value="1"/>
</dbReference>
<feature type="region of interest" description="Disordered" evidence="8">
    <location>
        <begin position="46"/>
        <end position="111"/>
    </location>
</feature>
<evidence type="ECO:0000256" key="7">
    <source>
        <dbReference type="ARBA" id="ARBA00023278"/>
    </source>
</evidence>
<evidence type="ECO:0000313" key="12">
    <source>
        <dbReference type="Proteomes" id="UP000314987"/>
    </source>
</evidence>
<dbReference type="Gene3D" id="3.10.100.10">
    <property type="entry name" value="Mannose-Binding Protein A, subunit A"/>
    <property type="match status" value="1"/>
</dbReference>
<reference evidence="12" key="1">
    <citation type="submission" date="2018-12" db="EMBL/GenBank/DDBJ databases">
        <authorList>
            <person name="Yazar S."/>
        </authorList>
    </citation>
    <scope>NUCLEOTIDE SEQUENCE [LARGE SCALE GENOMIC DNA]</scope>
</reference>
<dbReference type="InterPro" id="IPR016186">
    <property type="entry name" value="C-type_lectin-like/link_sf"/>
</dbReference>
<evidence type="ECO:0000256" key="1">
    <source>
        <dbReference type="ARBA" id="ARBA00022729"/>
    </source>
</evidence>
<evidence type="ECO:0000256" key="8">
    <source>
        <dbReference type="SAM" id="MobiDB-lite"/>
    </source>
</evidence>
<evidence type="ECO:0000313" key="11">
    <source>
        <dbReference type="Ensembl" id="ENSVURP00010018932.1"/>
    </source>
</evidence>
<dbReference type="Ensembl" id="ENSVURT00010021528.1">
    <property type="protein sequence ID" value="ENSVURP00010018932.1"/>
    <property type="gene ID" value="ENSVURG00010014419.1"/>
</dbReference>
<dbReference type="GO" id="GO:0005581">
    <property type="term" value="C:collagen trimer"/>
    <property type="evidence" value="ECO:0007669"/>
    <property type="project" value="UniProtKB-KW"/>
</dbReference>
<keyword evidence="6" id="KW-1015">Disulfide bond</keyword>
<keyword evidence="12" id="KW-1185">Reference proteome</keyword>
<feature type="chain" id="PRO_5021412098" description="C-type lectin domain-containing protein" evidence="9">
    <location>
        <begin position="18"/>
        <end position="241"/>
    </location>
</feature>
<dbReference type="InterPro" id="IPR016187">
    <property type="entry name" value="CTDL_fold"/>
</dbReference>
<evidence type="ECO:0000256" key="2">
    <source>
        <dbReference type="ARBA" id="ARBA00022734"/>
    </source>
</evidence>
<dbReference type="GO" id="GO:0005615">
    <property type="term" value="C:extracellular space"/>
    <property type="evidence" value="ECO:0007669"/>
    <property type="project" value="TreeGrafter"/>
</dbReference>
<keyword evidence="7" id="KW-0379">Hydroxylation</keyword>
<protein>
    <recommendedName>
        <fullName evidence="10">C-type lectin domain-containing protein</fullName>
    </recommendedName>
</protein>
<dbReference type="InterPro" id="IPR018378">
    <property type="entry name" value="C-type_lectin_CS"/>
</dbReference>
<proteinExistence type="predicted"/>
<dbReference type="InterPro" id="IPR001304">
    <property type="entry name" value="C-type_lectin-like"/>
</dbReference>